<dbReference type="GO" id="GO:0005886">
    <property type="term" value="C:plasma membrane"/>
    <property type="evidence" value="ECO:0007669"/>
    <property type="project" value="TreeGrafter"/>
</dbReference>
<evidence type="ECO:0000313" key="10">
    <source>
        <dbReference type="Proteomes" id="UP000237000"/>
    </source>
</evidence>
<dbReference type="PANTHER" id="PTHR33021">
    <property type="entry name" value="BLUE COPPER PROTEIN"/>
    <property type="match status" value="1"/>
</dbReference>
<dbReference type="OrthoDB" id="687020at2759"/>
<evidence type="ECO:0000256" key="1">
    <source>
        <dbReference type="ARBA" id="ARBA00022448"/>
    </source>
</evidence>
<keyword evidence="5" id="KW-0325">Glycoprotein</keyword>
<accession>A0A2P5BT73</accession>
<dbReference type="PANTHER" id="PTHR33021:SF492">
    <property type="entry name" value="UCLACYANIN 1"/>
    <property type="match status" value="1"/>
</dbReference>
<reference evidence="10" key="1">
    <citation type="submission" date="2016-06" db="EMBL/GenBank/DDBJ databases">
        <title>Parallel loss of symbiosis genes in relatives of nitrogen-fixing non-legume Parasponia.</title>
        <authorList>
            <person name="Van Velzen R."/>
            <person name="Holmer R."/>
            <person name="Bu F."/>
            <person name="Rutten L."/>
            <person name="Van Zeijl A."/>
            <person name="Liu W."/>
            <person name="Santuari L."/>
            <person name="Cao Q."/>
            <person name="Sharma T."/>
            <person name="Shen D."/>
            <person name="Roswanjaya Y."/>
            <person name="Wardhani T."/>
            <person name="Kalhor M.S."/>
            <person name="Jansen J."/>
            <person name="Van den Hoogen J."/>
            <person name="Gungor B."/>
            <person name="Hartog M."/>
            <person name="Hontelez J."/>
            <person name="Verver J."/>
            <person name="Yang W.-C."/>
            <person name="Schijlen E."/>
            <person name="Repin R."/>
            <person name="Schilthuizen M."/>
            <person name="Schranz E."/>
            <person name="Heidstra R."/>
            <person name="Miyata K."/>
            <person name="Fedorova E."/>
            <person name="Kohlen W."/>
            <person name="Bisseling T."/>
            <person name="Smit S."/>
            <person name="Geurts R."/>
        </authorList>
    </citation>
    <scope>NUCLEOTIDE SEQUENCE [LARGE SCALE GENOMIC DNA]</scope>
    <source>
        <strain evidence="10">cv. RG33-2</strain>
    </source>
</reference>
<dbReference type="FunFam" id="2.60.40.420:FF:000003">
    <property type="entry name" value="Blue copper"/>
    <property type="match status" value="1"/>
</dbReference>
<dbReference type="EMBL" id="JXTC01000466">
    <property type="protein sequence ID" value="PON51944.1"/>
    <property type="molecule type" value="Genomic_DNA"/>
</dbReference>
<proteinExistence type="predicted"/>
<evidence type="ECO:0000313" key="9">
    <source>
        <dbReference type="EMBL" id="PON51944.1"/>
    </source>
</evidence>
<dbReference type="GO" id="GO:0009055">
    <property type="term" value="F:electron transfer activity"/>
    <property type="evidence" value="ECO:0007669"/>
    <property type="project" value="InterPro"/>
</dbReference>
<dbReference type="PROSITE" id="PS51485">
    <property type="entry name" value="PHYTOCYANIN"/>
    <property type="match status" value="1"/>
</dbReference>
<evidence type="ECO:0000256" key="2">
    <source>
        <dbReference type="ARBA" id="ARBA00022723"/>
    </source>
</evidence>
<dbReference type="InParanoid" id="A0A2P5BT73"/>
<keyword evidence="7" id="KW-0732">Signal</keyword>
<dbReference type="CDD" id="cd04216">
    <property type="entry name" value="Phytocyanin"/>
    <property type="match status" value="1"/>
</dbReference>
<keyword evidence="3" id="KW-0249">Electron transport</keyword>
<feature type="domain" description="Phytocyanin" evidence="8">
    <location>
        <begin position="24"/>
        <end position="122"/>
    </location>
</feature>
<keyword evidence="2" id="KW-0479">Metal-binding</keyword>
<dbReference type="GO" id="GO:0046872">
    <property type="term" value="F:metal ion binding"/>
    <property type="evidence" value="ECO:0007669"/>
    <property type="project" value="UniProtKB-KW"/>
</dbReference>
<comment type="caution">
    <text evidence="9">The sequence shown here is derived from an EMBL/GenBank/DDBJ whole genome shotgun (WGS) entry which is preliminary data.</text>
</comment>
<evidence type="ECO:0000256" key="4">
    <source>
        <dbReference type="ARBA" id="ARBA00023008"/>
    </source>
</evidence>
<feature type="compositionally biased region" description="Low complexity" evidence="6">
    <location>
        <begin position="136"/>
        <end position="179"/>
    </location>
</feature>
<keyword evidence="10" id="KW-1185">Reference proteome</keyword>
<dbReference type="InterPro" id="IPR008972">
    <property type="entry name" value="Cupredoxin"/>
</dbReference>
<keyword evidence="4" id="KW-0186">Copper</keyword>
<name>A0A2P5BT73_TREOI</name>
<evidence type="ECO:0000259" key="8">
    <source>
        <dbReference type="PROSITE" id="PS51485"/>
    </source>
</evidence>
<feature type="chain" id="PRO_5015152615" evidence="7">
    <location>
        <begin position="24"/>
        <end position="213"/>
    </location>
</feature>
<organism evidence="9 10">
    <name type="scientific">Trema orientale</name>
    <name type="common">Charcoal tree</name>
    <name type="synonym">Celtis orientalis</name>
    <dbReference type="NCBI Taxonomy" id="63057"/>
    <lineage>
        <taxon>Eukaryota</taxon>
        <taxon>Viridiplantae</taxon>
        <taxon>Streptophyta</taxon>
        <taxon>Embryophyta</taxon>
        <taxon>Tracheophyta</taxon>
        <taxon>Spermatophyta</taxon>
        <taxon>Magnoliopsida</taxon>
        <taxon>eudicotyledons</taxon>
        <taxon>Gunneridae</taxon>
        <taxon>Pentapetalae</taxon>
        <taxon>rosids</taxon>
        <taxon>fabids</taxon>
        <taxon>Rosales</taxon>
        <taxon>Cannabaceae</taxon>
        <taxon>Trema</taxon>
    </lineage>
</organism>
<gene>
    <name evidence="9" type="ORF">TorRG33x02_310030</name>
</gene>
<sequence length="213" mass="22057">MAMQRQLLSLAVMAAMLIDLSMAATYTVGGTTGWDTSSDPQTWGSSKTFLVGDTLSFQYSPMHNVIEVPKSDYDACQTSNLIQVYNDGSTTIPLTSPGKRYFICGTAGHCQSGMKLEITTLATASSPPEASPPTSAPKSSSPSSSPESTPTRSPPLSSDSPLANSPSSSLSPIAPSTESHGPAPPPSAAPVNYEGSFRAGLMGFGALVMLLAF</sequence>
<dbReference type="STRING" id="63057.A0A2P5BT73"/>
<dbReference type="SUPFAM" id="SSF49503">
    <property type="entry name" value="Cupredoxins"/>
    <property type="match status" value="1"/>
</dbReference>
<dbReference type="InterPro" id="IPR003245">
    <property type="entry name" value="Phytocyanin_dom"/>
</dbReference>
<feature type="signal peptide" evidence="7">
    <location>
        <begin position="1"/>
        <end position="23"/>
    </location>
</feature>
<dbReference type="Proteomes" id="UP000237000">
    <property type="component" value="Unassembled WGS sequence"/>
</dbReference>
<evidence type="ECO:0000256" key="7">
    <source>
        <dbReference type="SAM" id="SignalP"/>
    </source>
</evidence>
<dbReference type="Pfam" id="PF02298">
    <property type="entry name" value="Cu_bind_like"/>
    <property type="match status" value="1"/>
</dbReference>
<evidence type="ECO:0000256" key="5">
    <source>
        <dbReference type="ARBA" id="ARBA00023180"/>
    </source>
</evidence>
<feature type="region of interest" description="Disordered" evidence="6">
    <location>
        <begin position="123"/>
        <end position="190"/>
    </location>
</feature>
<evidence type="ECO:0000256" key="6">
    <source>
        <dbReference type="SAM" id="MobiDB-lite"/>
    </source>
</evidence>
<protein>
    <submittedName>
        <fullName evidence="9">Cupredoxin</fullName>
    </submittedName>
</protein>
<evidence type="ECO:0000256" key="3">
    <source>
        <dbReference type="ARBA" id="ARBA00022982"/>
    </source>
</evidence>
<dbReference type="AlphaFoldDB" id="A0A2P5BT73"/>
<dbReference type="InterPro" id="IPR039391">
    <property type="entry name" value="Phytocyanin-like"/>
</dbReference>
<dbReference type="Gene3D" id="2.60.40.420">
    <property type="entry name" value="Cupredoxins - blue copper proteins"/>
    <property type="match status" value="1"/>
</dbReference>
<keyword evidence="1" id="KW-0813">Transport</keyword>